<comment type="caution">
    <text evidence="6">The sequence shown here is derived from an EMBL/GenBank/DDBJ whole genome shotgun (WGS) entry which is preliminary data.</text>
</comment>
<dbReference type="InterPro" id="IPR033712">
    <property type="entry name" value="Pumilio_RNA-bd"/>
</dbReference>
<feature type="compositionally biased region" description="Basic and acidic residues" evidence="4">
    <location>
        <begin position="168"/>
        <end position="179"/>
    </location>
</feature>
<feature type="repeat" description="Pumilio" evidence="3">
    <location>
        <begin position="619"/>
        <end position="654"/>
    </location>
</feature>
<feature type="region of interest" description="Disordered" evidence="4">
    <location>
        <begin position="768"/>
        <end position="815"/>
    </location>
</feature>
<keyword evidence="1" id="KW-0677">Repeat</keyword>
<dbReference type="SMART" id="SM00025">
    <property type="entry name" value="Pumilio"/>
    <property type="match status" value="8"/>
</dbReference>
<feature type="repeat" description="Pumilio" evidence="3">
    <location>
        <begin position="511"/>
        <end position="546"/>
    </location>
</feature>
<dbReference type="InterPro" id="IPR011989">
    <property type="entry name" value="ARM-like"/>
</dbReference>
<dbReference type="PROSITE" id="PS50303">
    <property type="entry name" value="PUM_HD"/>
    <property type="match status" value="1"/>
</dbReference>
<protein>
    <submittedName>
        <fullName evidence="6">Pumilio protein</fullName>
    </submittedName>
</protein>
<dbReference type="GO" id="GO:0005737">
    <property type="term" value="C:cytoplasm"/>
    <property type="evidence" value="ECO:0007669"/>
    <property type="project" value="TreeGrafter"/>
</dbReference>
<dbReference type="SUPFAM" id="SSF48371">
    <property type="entry name" value="ARM repeat"/>
    <property type="match status" value="1"/>
</dbReference>
<feature type="repeat" description="Pumilio" evidence="3">
    <location>
        <begin position="698"/>
        <end position="733"/>
    </location>
</feature>
<dbReference type="AlphaFoldDB" id="A0AAN7AM20"/>
<dbReference type="PROSITE" id="PS50302">
    <property type="entry name" value="PUM"/>
    <property type="match status" value="8"/>
</dbReference>
<dbReference type="PANTHER" id="PTHR12537:SF12">
    <property type="entry name" value="MATERNAL PROTEIN PUMILIO"/>
    <property type="match status" value="1"/>
</dbReference>
<proteinExistence type="predicted"/>
<feature type="compositionally biased region" description="Basic and acidic residues" evidence="4">
    <location>
        <begin position="329"/>
        <end position="343"/>
    </location>
</feature>
<name>A0AAN7AM20_9PEZI</name>
<feature type="compositionally biased region" description="Basic and acidic residues" evidence="4">
    <location>
        <begin position="28"/>
        <end position="39"/>
    </location>
</feature>
<feature type="compositionally biased region" description="Low complexity" evidence="4">
    <location>
        <begin position="795"/>
        <end position="806"/>
    </location>
</feature>
<feature type="compositionally biased region" description="Polar residues" evidence="4">
    <location>
        <begin position="246"/>
        <end position="267"/>
    </location>
</feature>
<evidence type="ECO:0000256" key="4">
    <source>
        <dbReference type="SAM" id="MobiDB-lite"/>
    </source>
</evidence>
<evidence type="ECO:0000259" key="5">
    <source>
        <dbReference type="PROSITE" id="PS50303"/>
    </source>
</evidence>
<dbReference type="InterPro" id="IPR016024">
    <property type="entry name" value="ARM-type_fold"/>
</dbReference>
<organism evidence="6 7">
    <name type="scientific">Podospora australis</name>
    <dbReference type="NCBI Taxonomy" id="1536484"/>
    <lineage>
        <taxon>Eukaryota</taxon>
        <taxon>Fungi</taxon>
        <taxon>Dikarya</taxon>
        <taxon>Ascomycota</taxon>
        <taxon>Pezizomycotina</taxon>
        <taxon>Sordariomycetes</taxon>
        <taxon>Sordariomycetidae</taxon>
        <taxon>Sordariales</taxon>
        <taxon>Podosporaceae</taxon>
        <taxon>Podospora</taxon>
    </lineage>
</organism>
<feature type="repeat" description="Pumilio" evidence="3">
    <location>
        <begin position="547"/>
        <end position="582"/>
    </location>
</feature>
<dbReference type="Proteomes" id="UP001302126">
    <property type="component" value="Unassembled WGS sequence"/>
</dbReference>
<dbReference type="GO" id="GO:0003730">
    <property type="term" value="F:mRNA 3'-UTR binding"/>
    <property type="evidence" value="ECO:0007669"/>
    <property type="project" value="TreeGrafter"/>
</dbReference>
<feature type="repeat" description="Pumilio" evidence="3">
    <location>
        <begin position="583"/>
        <end position="618"/>
    </location>
</feature>
<dbReference type="Pfam" id="PF00806">
    <property type="entry name" value="PUF"/>
    <property type="match status" value="8"/>
</dbReference>
<evidence type="ECO:0000313" key="7">
    <source>
        <dbReference type="Proteomes" id="UP001302126"/>
    </source>
</evidence>
<reference evidence="6" key="1">
    <citation type="journal article" date="2023" name="Mol. Phylogenet. Evol.">
        <title>Genome-scale phylogeny and comparative genomics of the fungal order Sordariales.</title>
        <authorList>
            <person name="Hensen N."/>
            <person name="Bonometti L."/>
            <person name="Westerberg I."/>
            <person name="Brannstrom I.O."/>
            <person name="Guillou S."/>
            <person name="Cros-Aarteil S."/>
            <person name="Calhoun S."/>
            <person name="Haridas S."/>
            <person name="Kuo A."/>
            <person name="Mondo S."/>
            <person name="Pangilinan J."/>
            <person name="Riley R."/>
            <person name="LaButti K."/>
            <person name="Andreopoulos B."/>
            <person name="Lipzen A."/>
            <person name="Chen C."/>
            <person name="Yan M."/>
            <person name="Daum C."/>
            <person name="Ng V."/>
            <person name="Clum A."/>
            <person name="Steindorff A."/>
            <person name="Ohm R.A."/>
            <person name="Martin F."/>
            <person name="Silar P."/>
            <person name="Natvig D.O."/>
            <person name="Lalanne C."/>
            <person name="Gautier V."/>
            <person name="Ament-Velasquez S.L."/>
            <person name="Kruys A."/>
            <person name="Hutchinson M.I."/>
            <person name="Powell A.J."/>
            <person name="Barry K."/>
            <person name="Miller A.N."/>
            <person name="Grigoriev I.V."/>
            <person name="Debuchy R."/>
            <person name="Gladieux P."/>
            <person name="Hiltunen Thoren M."/>
            <person name="Johannesson H."/>
        </authorList>
    </citation>
    <scope>NUCLEOTIDE SEQUENCE</scope>
    <source>
        <strain evidence="6">PSN309</strain>
    </source>
</reference>
<dbReference type="EMBL" id="MU864366">
    <property type="protein sequence ID" value="KAK4190405.1"/>
    <property type="molecule type" value="Genomic_DNA"/>
</dbReference>
<evidence type="ECO:0000256" key="1">
    <source>
        <dbReference type="ARBA" id="ARBA00022737"/>
    </source>
</evidence>
<feature type="region of interest" description="Disordered" evidence="4">
    <location>
        <begin position="157"/>
        <end position="351"/>
    </location>
</feature>
<feature type="compositionally biased region" description="Low complexity" evidence="4">
    <location>
        <begin position="41"/>
        <end position="58"/>
    </location>
</feature>
<dbReference type="Gene3D" id="1.25.10.10">
    <property type="entry name" value="Leucine-rich Repeat Variant"/>
    <property type="match status" value="1"/>
</dbReference>
<dbReference type="PANTHER" id="PTHR12537">
    <property type="entry name" value="RNA BINDING PROTEIN PUMILIO-RELATED"/>
    <property type="match status" value="1"/>
</dbReference>
<reference evidence="6" key="2">
    <citation type="submission" date="2023-05" db="EMBL/GenBank/DDBJ databases">
        <authorList>
            <consortium name="Lawrence Berkeley National Laboratory"/>
            <person name="Steindorff A."/>
            <person name="Hensen N."/>
            <person name="Bonometti L."/>
            <person name="Westerberg I."/>
            <person name="Brannstrom I.O."/>
            <person name="Guillou S."/>
            <person name="Cros-Aarteil S."/>
            <person name="Calhoun S."/>
            <person name="Haridas S."/>
            <person name="Kuo A."/>
            <person name="Mondo S."/>
            <person name="Pangilinan J."/>
            <person name="Riley R."/>
            <person name="Labutti K."/>
            <person name="Andreopoulos B."/>
            <person name="Lipzen A."/>
            <person name="Chen C."/>
            <person name="Yanf M."/>
            <person name="Daum C."/>
            <person name="Ng V."/>
            <person name="Clum A."/>
            <person name="Ohm R."/>
            <person name="Martin F."/>
            <person name="Silar P."/>
            <person name="Natvig D."/>
            <person name="Lalanne C."/>
            <person name="Gautier V."/>
            <person name="Ament-Velasquez S.L."/>
            <person name="Kruys A."/>
            <person name="Hutchinson M.I."/>
            <person name="Powell A.J."/>
            <person name="Barry K."/>
            <person name="Miller A.N."/>
            <person name="Grigoriev I.V."/>
            <person name="Debuchy R."/>
            <person name="Gladieux P."/>
            <person name="Thoren M.H."/>
            <person name="Johannesson H."/>
        </authorList>
    </citation>
    <scope>NUCLEOTIDE SEQUENCE</scope>
    <source>
        <strain evidence="6">PSN309</strain>
    </source>
</reference>
<feature type="repeat" description="Pumilio" evidence="3">
    <location>
        <begin position="475"/>
        <end position="510"/>
    </location>
</feature>
<dbReference type="InterPro" id="IPR001313">
    <property type="entry name" value="Pumilio_RNA-bd_rpt"/>
</dbReference>
<feature type="compositionally biased region" description="Polar residues" evidence="4">
    <location>
        <begin position="780"/>
        <end position="794"/>
    </location>
</feature>
<feature type="compositionally biased region" description="Polar residues" evidence="4">
    <location>
        <begin position="65"/>
        <end position="86"/>
    </location>
</feature>
<keyword evidence="7" id="KW-1185">Reference proteome</keyword>
<gene>
    <name evidence="6" type="ORF">QBC35DRAFT_541938</name>
</gene>
<evidence type="ECO:0000313" key="6">
    <source>
        <dbReference type="EMBL" id="KAK4190405.1"/>
    </source>
</evidence>
<comment type="function">
    <text evidence="2">RNA-binding nucleolar protein required for pre-rRNA processing. Involved in production of 18S rRNA and assembly of small ribosomal subunit.</text>
</comment>
<evidence type="ECO:0000256" key="2">
    <source>
        <dbReference type="ARBA" id="ARBA00024893"/>
    </source>
</evidence>
<evidence type="ECO:0000256" key="3">
    <source>
        <dbReference type="PROSITE-ProRule" id="PRU00317"/>
    </source>
</evidence>
<sequence>MANPFPAPSASWQNSNIWGSNGIGSFSKSRDAIGVRDSNDGFSVGASGSSALASTEAGTWGSRAGTWNSTDSTQARNVSGHPSPNRTRSEVSMHEFPNYLTGTQRAVGGSKQATALDSTNGTYKYSTQFSDFADDKDGINSFGGDAEQSHARLVQQPAQEQPFLRGGHGRDSNGDDDMHGSANSFADFSFGNSQVPVHTQRPSLNGPSGSFHAQNRSYDNGMRKQASEDEVSDQLGRMAIGGGLNGTSSGLQSYGNGAQDFQLNPGSQVWDHGQSFNPDGVSYERRASQVDRSSPAGSTYRAGNGAGLNSPRSFAGTPQPGPDSWPRPVSRDHRLAPDNDRRGFQQSVAPQQSFYTPNAYYNGGYPQFAPGPYDSIYGNVRQPMPYHNYQLPVAQYPFGPGGVPPVRPSRDDPVRGLRSVKLEEFRSSSKSSKRYELKDIYGHIVEFSGDQHGSRFIQTKLETANSDDKEQVFTEILPNAVVLMKDLFGNYVIQKFFEHGNQVQKQALAAKMKGKVVELSTQMYACRVVQKALSCVLVGQQAELVSELEPEVLQIVKDQNGNHVIQKILQAVLREHTGFIFDCFKGRVSELSQHTYGCRVIQRALEWGSEADKAAIMKELHSCAPLLITDQYGNYVTQHVITDGSDEDRARMVDLVMSQLPMLSKHKFASNVVEKCIDHGTLEQQRKIRDRFLERGEDGNVFLVSLIKDQFGNYVLQTLINTLQGQDKDILVNEVKPLLASCKKACQGKQIAAIDRLTSAINCVTPSSTAPTSPGLHVDINSQAPTPSLTMGPNSPSSSQPSTSDSTIEDTVHADTKVTVADITLNLDPQTGQS</sequence>
<accession>A0AAN7AM20</accession>
<feature type="repeat" description="Pumilio" evidence="3">
    <location>
        <begin position="655"/>
        <end position="690"/>
    </location>
</feature>
<feature type="repeat" description="Pumilio" evidence="3">
    <location>
        <begin position="439"/>
        <end position="474"/>
    </location>
</feature>
<dbReference type="CDD" id="cd07920">
    <property type="entry name" value="Pumilio"/>
    <property type="match status" value="1"/>
</dbReference>
<dbReference type="InterPro" id="IPR033133">
    <property type="entry name" value="PUM-HD"/>
</dbReference>
<feature type="compositionally biased region" description="Polar residues" evidence="4">
    <location>
        <begin position="181"/>
        <end position="218"/>
    </location>
</feature>
<dbReference type="GO" id="GO:0000288">
    <property type="term" value="P:nuclear-transcribed mRNA catabolic process, deadenylation-dependent decay"/>
    <property type="evidence" value="ECO:0007669"/>
    <property type="project" value="TreeGrafter"/>
</dbReference>
<feature type="domain" description="PUM-HD" evidence="5">
    <location>
        <begin position="417"/>
        <end position="759"/>
    </location>
</feature>
<feature type="region of interest" description="Disordered" evidence="4">
    <location>
        <begin position="28"/>
        <end position="110"/>
    </location>
</feature>